<sequence>MKIGYFITRFPYKEGFNDKSIFGKYQWGGAEIVAYTLSKQMSKRGHEVKVFTTSANSYNSVEKDEKLEVYRFSTKISIEKGSLPIKMFFECLNHTLDLVHVHFTTPAADLAGLWYKKRRNVPLIITYHGDWQENYGKLIRRMAVYLYNRIFVDRILSEADVIVSPSEYYIDESRFLKKYKDKIVVIPNGINLEDFEIGKSKEECREILGLDKDKEIILFVGALINYKGPDVLLRAMSIVFNKHSNAELVLVGNGPMRRELEELAKKLSIEKNVRFAGFVKERMKPFYYKAADIFCLPSTMTTEVFPLVLLEASASEIPMVVSDLNTFKCIIENEYNGIVTKRGDPKSLADAIIYLLENEDVRMKMGKNAKKKVENYSWEKITKMTENVYQMILK</sequence>
<dbReference type="SUPFAM" id="SSF53756">
    <property type="entry name" value="UDP-Glycosyltransferase/glycogen phosphorylase"/>
    <property type="match status" value="1"/>
</dbReference>
<dbReference type="InterPro" id="IPR001296">
    <property type="entry name" value="Glyco_trans_1"/>
</dbReference>
<gene>
    <name evidence="3" type="ORF">ENQ77_10015</name>
</gene>
<organism evidence="3">
    <name type="scientific">candidate division WOR-3 bacterium</name>
    <dbReference type="NCBI Taxonomy" id="2052148"/>
    <lineage>
        <taxon>Bacteria</taxon>
        <taxon>Bacteria division WOR-3</taxon>
    </lineage>
</organism>
<name>A0A7C2PFG6_UNCW3</name>
<evidence type="ECO:0000259" key="1">
    <source>
        <dbReference type="Pfam" id="PF00534"/>
    </source>
</evidence>
<feature type="domain" description="Glycosyltransferase subfamily 4-like N-terminal" evidence="2">
    <location>
        <begin position="27"/>
        <end position="193"/>
    </location>
</feature>
<dbReference type="Pfam" id="PF13439">
    <property type="entry name" value="Glyco_transf_4"/>
    <property type="match status" value="1"/>
</dbReference>
<comment type="caution">
    <text evidence="3">The sequence shown here is derived from an EMBL/GenBank/DDBJ whole genome shotgun (WGS) entry which is preliminary data.</text>
</comment>
<keyword evidence="3" id="KW-0808">Transferase</keyword>
<dbReference type="AlphaFoldDB" id="A0A7C2PFG6"/>
<dbReference type="Gene3D" id="3.40.50.2000">
    <property type="entry name" value="Glycogen Phosphorylase B"/>
    <property type="match status" value="2"/>
</dbReference>
<evidence type="ECO:0000259" key="2">
    <source>
        <dbReference type="Pfam" id="PF13439"/>
    </source>
</evidence>
<dbReference type="PANTHER" id="PTHR45947:SF3">
    <property type="entry name" value="SULFOQUINOVOSYL TRANSFERASE SQD2"/>
    <property type="match status" value="1"/>
</dbReference>
<dbReference type="CDD" id="cd03801">
    <property type="entry name" value="GT4_PimA-like"/>
    <property type="match status" value="1"/>
</dbReference>
<dbReference type="GO" id="GO:0016757">
    <property type="term" value="F:glycosyltransferase activity"/>
    <property type="evidence" value="ECO:0007669"/>
    <property type="project" value="InterPro"/>
</dbReference>
<evidence type="ECO:0000313" key="3">
    <source>
        <dbReference type="EMBL" id="HEN28958.1"/>
    </source>
</evidence>
<dbReference type="InterPro" id="IPR050194">
    <property type="entry name" value="Glycosyltransferase_grp1"/>
</dbReference>
<dbReference type="PANTHER" id="PTHR45947">
    <property type="entry name" value="SULFOQUINOVOSYL TRANSFERASE SQD2"/>
    <property type="match status" value="1"/>
</dbReference>
<feature type="domain" description="Glycosyl transferase family 1" evidence="1">
    <location>
        <begin position="201"/>
        <end position="371"/>
    </location>
</feature>
<reference evidence="3" key="1">
    <citation type="journal article" date="2020" name="mSystems">
        <title>Genome- and Community-Level Interaction Insights into Carbon Utilization and Element Cycling Functions of Hydrothermarchaeota in Hydrothermal Sediment.</title>
        <authorList>
            <person name="Zhou Z."/>
            <person name="Liu Y."/>
            <person name="Xu W."/>
            <person name="Pan J."/>
            <person name="Luo Z.H."/>
            <person name="Li M."/>
        </authorList>
    </citation>
    <scope>NUCLEOTIDE SEQUENCE [LARGE SCALE GENOMIC DNA]</scope>
    <source>
        <strain evidence="3">SpSt-34</strain>
    </source>
</reference>
<dbReference type="Pfam" id="PF00534">
    <property type="entry name" value="Glycos_transf_1"/>
    <property type="match status" value="1"/>
</dbReference>
<accession>A0A7C2PFG6</accession>
<dbReference type="EMBL" id="DSOL01000285">
    <property type="protein sequence ID" value="HEN28958.1"/>
    <property type="molecule type" value="Genomic_DNA"/>
</dbReference>
<protein>
    <submittedName>
        <fullName evidence="3">Glycosyltransferase family 1 protein</fullName>
    </submittedName>
</protein>
<proteinExistence type="predicted"/>
<dbReference type="InterPro" id="IPR028098">
    <property type="entry name" value="Glyco_trans_4-like_N"/>
</dbReference>